<evidence type="ECO:0000256" key="1">
    <source>
        <dbReference type="SAM" id="SignalP"/>
    </source>
</evidence>
<gene>
    <name evidence="2" type="ORF">EDB81DRAFT_798880</name>
</gene>
<keyword evidence="1" id="KW-0732">Signal</keyword>
<proteinExistence type="predicted"/>
<organism evidence="2 3">
    <name type="scientific">Dactylonectria macrodidyma</name>
    <dbReference type="NCBI Taxonomy" id="307937"/>
    <lineage>
        <taxon>Eukaryota</taxon>
        <taxon>Fungi</taxon>
        <taxon>Dikarya</taxon>
        <taxon>Ascomycota</taxon>
        <taxon>Pezizomycotina</taxon>
        <taxon>Sordariomycetes</taxon>
        <taxon>Hypocreomycetidae</taxon>
        <taxon>Hypocreales</taxon>
        <taxon>Nectriaceae</taxon>
        <taxon>Dactylonectria</taxon>
    </lineage>
</organism>
<feature type="chain" id="PRO_5040437812" description="Secreted protein" evidence="1">
    <location>
        <begin position="22"/>
        <end position="79"/>
    </location>
</feature>
<evidence type="ECO:0000313" key="3">
    <source>
        <dbReference type="Proteomes" id="UP000738349"/>
    </source>
</evidence>
<feature type="signal peptide" evidence="1">
    <location>
        <begin position="1"/>
        <end position="21"/>
    </location>
</feature>
<dbReference type="AlphaFoldDB" id="A0A9P9EP91"/>
<dbReference type="Proteomes" id="UP000738349">
    <property type="component" value="Unassembled WGS sequence"/>
</dbReference>
<evidence type="ECO:0000313" key="2">
    <source>
        <dbReference type="EMBL" id="KAH7140801.1"/>
    </source>
</evidence>
<sequence length="79" mass="8425">MQLPLALWVLELVHFGGEVTGVARVIVEGGLSIAEPTAPLSTTCQTCFHSSQHLEHPEPQASSAFWCSTPAPGPLWVVC</sequence>
<dbReference type="EMBL" id="JAGMUV010000011">
    <property type="protein sequence ID" value="KAH7140801.1"/>
    <property type="molecule type" value="Genomic_DNA"/>
</dbReference>
<reference evidence="2" key="1">
    <citation type="journal article" date="2021" name="Nat. Commun.">
        <title>Genetic determinants of endophytism in the Arabidopsis root mycobiome.</title>
        <authorList>
            <person name="Mesny F."/>
            <person name="Miyauchi S."/>
            <person name="Thiergart T."/>
            <person name="Pickel B."/>
            <person name="Atanasova L."/>
            <person name="Karlsson M."/>
            <person name="Huettel B."/>
            <person name="Barry K.W."/>
            <person name="Haridas S."/>
            <person name="Chen C."/>
            <person name="Bauer D."/>
            <person name="Andreopoulos W."/>
            <person name="Pangilinan J."/>
            <person name="LaButti K."/>
            <person name="Riley R."/>
            <person name="Lipzen A."/>
            <person name="Clum A."/>
            <person name="Drula E."/>
            <person name="Henrissat B."/>
            <person name="Kohler A."/>
            <person name="Grigoriev I.V."/>
            <person name="Martin F.M."/>
            <person name="Hacquard S."/>
        </authorList>
    </citation>
    <scope>NUCLEOTIDE SEQUENCE</scope>
    <source>
        <strain evidence="2">MPI-CAGE-AT-0147</strain>
    </source>
</reference>
<protein>
    <recommendedName>
        <fullName evidence="4">Secreted protein</fullName>
    </recommendedName>
</protein>
<keyword evidence="3" id="KW-1185">Reference proteome</keyword>
<comment type="caution">
    <text evidence="2">The sequence shown here is derived from an EMBL/GenBank/DDBJ whole genome shotgun (WGS) entry which is preliminary data.</text>
</comment>
<name>A0A9P9EP91_9HYPO</name>
<accession>A0A9P9EP91</accession>
<evidence type="ECO:0008006" key="4">
    <source>
        <dbReference type="Google" id="ProtNLM"/>
    </source>
</evidence>